<organism evidence="1">
    <name type="scientific">Anguilla anguilla</name>
    <name type="common">European freshwater eel</name>
    <name type="synonym">Muraena anguilla</name>
    <dbReference type="NCBI Taxonomy" id="7936"/>
    <lineage>
        <taxon>Eukaryota</taxon>
        <taxon>Metazoa</taxon>
        <taxon>Chordata</taxon>
        <taxon>Craniata</taxon>
        <taxon>Vertebrata</taxon>
        <taxon>Euteleostomi</taxon>
        <taxon>Actinopterygii</taxon>
        <taxon>Neopterygii</taxon>
        <taxon>Teleostei</taxon>
        <taxon>Anguilliformes</taxon>
        <taxon>Anguillidae</taxon>
        <taxon>Anguilla</taxon>
    </lineage>
</organism>
<accession>A0A0E9WD34</accession>
<reference evidence="1" key="2">
    <citation type="journal article" date="2015" name="Fish Shellfish Immunol.">
        <title>Early steps in the European eel (Anguilla anguilla)-Vibrio vulnificus interaction in the gills: Role of the RtxA13 toxin.</title>
        <authorList>
            <person name="Callol A."/>
            <person name="Pajuelo D."/>
            <person name="Ebbesson L."/>
            <person name="Teles M."/>
            <person name="MacKenzie S."/>
            <person name="Amaro C."/>
        </authorList>
    </citation>
    <scope>NUCLEOTIDE SEQUENCE</scope>
</reference>
<protein>
    <submittedName>
        <fullName evidence="1">Uncharacterized protein</fullName>
    </submittedName>
</protein>
<dbReference type="EMBL" id="GBXM01020288">
    <property type="protein sequence ID" value="JAH88289.1"/>
    <property type="molecule type" value="Transcribed_RNA"/>
</dbReference>
<reference evidence="1" key="1">
    <citation type="submission" date="2014-11" db="EMBL/GenBank/DDBJ databases">
        <authorList>
            <person name="Amaro Gonzalez C."/>
        </authorList>
    </citation>
    <scope>NUCLEOTIDE SEQUENCE</scope>
</reference>
<evidence type="ECO:0000313" key="1">
    <source>
        <dbReference type="EMBL" id="JAH88289.1"/>
    </source>
</evidence>
<name>A0A0E9WD34_ANGAN</name>
<dbReference type="AlphaFoldDB" id="A0A0E9WD34"/>
<sequence>MCNLKSSYSGPVLCVCAQRDMAPRTKTIPRVLKPSSCEPRQAWRRLNPTVMESFDQ</sequence>
<proteinExistence type="predicted"/>